<organism evidence="3 4">
    <name type="scientific">Hymenobacter antarcticus</name>
    <dbReference type="NCBI Taxonomy" id="486270"/>
    <lineage>
        <taxon>Bacteria</taxon>
        <taxon>Pseudomonadati</taxon>
        <taxon>Bacteroidota</taxon>
        <taxon>Cytophagia</taxon>
        <taxon>Cytophagales</taxon>
        <taxon>Hymenobacteraceae</taxon>
        <taxon>Hymenobacter</taxon>
    </lineage>
</organism>
<feature type="transmembrane region" description="Helical" evidence="2">
    <location>
        <begin position="12"/>
        <end position="34"/>
    </location>
</feature>
<name>A0ABP7QAC6_9BACT</name>
<keyword evidence="2" id="KW-0472">Membrane</keyword>
<accession>A0ABP7QAC6</accession>
<evidence type="ECO:0000256" key="1">
    <source>
        <dbReference type="SAM" id="MobiDB-lite"/>
    </source>
</evidence>
<comment type="caution">
    <text evidence="3">The sequence shown here is derived from an EMBL/GenBank/DDBJ whole genome shotgun (WGS) entry which is preliminary data.</text>
</comment>
<feature type="transmembrane region" description="Helical" evidence="2">
    <location>
        <begin position="40"/>
        <end position="61"/>
    </location>
</feature>
<evidence type="ECO:0000313" key="4">
    <source>
        <dbReference type="Proteomes" id="UP001501556"/>
    </source>
</evidence>
<keyword evidence="4" id="KW-1185">Reference proteome</keyword>
<reference evidence="4" key="1">
    <citation type="journal article" date="2019" name="Int. J. Syst. Evol. Microbiol.">
        <title>The Global Catalogue of Microorganisms (GCM) 10K type strain sequencing project: providing services to taxonomists for standard genome sequencing and annotation.</title>
        <authorList>
            <consortium name="The Broad Institute Genomics Platform"/>
            <consortium name="The Broad Institute Genome Sequencing Center for Infectious Disease"/>
            <person name="Wu L."/>
            <person name="Ma J."/>
        </authorList>
    </citation>
    <scope>NUCLEOTIDE SEQUENCE [LARGE SCALE GENOMIC DNA]</scope>
    <source>
        <strain evidence="4">JCM 17217</strain>
    </source>
</reference>
<feature type="region of interest" description="Disordered" evidence="1">
    <location>
        <begin position="106"/>
        <end position="127"/>
    </location>
</feature>
<keyword evidence="2" id="KW-1133">Transmembrane helix</keyword>
<gene>
    <name evidence="3" type="ORF">GCM10022407_25030</name>
</gene>
<protein>
    <submittedName>
        <fullName evidence="3">Uncharacterized protein</fullName>
    </submittedName>
</protein>
<dbReference type="RefSeq" id="WP_345124879.1">
    <property type="nucleotide sequence ID" value="NZ_BAABDI010000016.1"/>
</dbReference>
<proteinExistence type="predicted"/>
<sequence length="127" mass="14542">MDRKFWLLRGLRFFFFAALFITVAVLATQALWNWLMPDLFHLPTIGLAQTLGLLVLSRILFGGFRGGGRPGGWARKRREWQQRIAGRMEHLSPDAREKFRQQMQNRCGMGWGSRPEKAAEAAAQQPA</sequence>
<keyword evidence="2" id="KW-0812">Transmembrane</keyword>
<evidence type="ECO:0000256" key="2">
    <source>
        <dbReference type="SAM" id="Phobius"/>
    </source>
</evidence>
<dbReference type="EMBL" id="BAABDI010000016">
    <property type="protein sequence ID" value="GAA3978881.1"/>
    <property type="molecule type" value="Genomic_DNA"/>
</dbReference>
<dbReference type="Proteomes" id="UP001501556">
    <property type="component" value="Unassembled WGS sequence"/>
</dbReference>
<evidence type="ECO:0000313" key="3">
    <source>
        <dbReference type="EMBL" id="GAA3978881.1"/>
    </source>
</evidence>